<dbReference type="InterPro" id="IPR005158">
    <property type="entry name" value="BTAD"/>
</dbReference>
<accession>B0FB23</accession>
<dbReference type="GO" id="GO:0003677">
    <property type="term" value="F:DNA binding"/>
    <property type="evidence" value="ECO:0007669"/>
    <property type="project" value="InterPro"/>
</dbReference>
<dbReference type="AlphaFoldDB" id="B0FB23"/>
<evidence type="ECO:0000313" key="2">
    <source>
        <dbReference type="EMBL" id="ABY56076.1"/>
    </source>
</evidence>
<evidence type="ECO:0000259" key="1">
    <source>
        <dbReference type="SMART" id="SM01043"/>
    </source>
</evidence>
<dbReference type="InterPro" id="IPR019734">
    <property type="entry name" value="TPR_rpt"/>
</dbReference>
<sequence length="1095" mass="127977">MYENKKVLKSKLRFSGASETIIRDRLMPILSNIQTKRLTMVIAGAGYGKTTLVKQAVLSFKLPAVWYRLDKYDSDFETFFSYLKAGMEEHLGDIEISIEENLQDVNKVEKILHFFLKEIENRIQHEFVIVLDDYYLVHDNDEVNRAVKFLIENMHHKIHLVLISRAEPPIKISSLRVRRDVLDLTESDLAFTISEIKKLYSDVFQLSLQSRTFADLQKKTGGWVAALILFFHSLKGKSQETADNDLLKIKGSNRIIATYLEENAYEMLPPETKDFLVKTSLLSKVKVAFCNQLLRINNSKEILSDLEKRHLFTFQLDDEKDCFTYHHIFQDFLRTKLDNNYCKEEIQDLQKKTAQLLEQDGNEEEALEYYLESEQMEDSFRIIGKISTFLWSKGRRQRIKSYLKHIPSRYFQKEPWINFLKAQWLDLTGKTQEAVQCLEQSAQAFLNDKVPYGAALCLMRLGYQNHMDGDFPKAERTYKQAVDIFVDNIELTTILYLFIIDTLAQQGKFEQADLCYNKAMTISVNPQDSQWRLLLEGGIYTQIGNRHLLSGNFQRSNDFLKKSKQLFENSDFYALFTKNYYITALTNYYMGDFSEGLENAQKGLNLMRDKGFEDFFPSAWLNFSAARNCLELNKTIEATEHIKESLRNFENIGSDWGRAMCYLTFYQIHKHSGDDAKALKNLSQCEAVIGQYKIPWAEFELNVFKAGLYIEKSDFQKARQILETSNKELKLFRYLNNRINFVWARYYWAQNDKEMAFQKLLKGIKICQENQYYFLLSVGEEGVVPILVELFASGKEQLYIKKIFNQMGMCARSSLIDLQKSKSTDISKAASEILTQMPAPSLRVSCLGEFKLYRGNTEIPAEKWTSQNAKLLFKFLLTERSRGFIPKEVLIEMLWPEQDSNKTSNRLRVTLSALRKILEPELIKGMMSSYILNDANGYKLHLGKDGWSDINEFREEIILAEDNETDLNKSIHHYLKVESTYKGAFLAEDLYVDWIAEKKEYYRDSYLHAISRIIEHYENRKDFLKCIDYSKKYLTVDVYAENIYQKLMKYYLYTGNTAMLKVLYEKCKQNIVDDLCSPLSQKTESLYEELLLEKI</sequence>
<dbReference type="Pfam" id="PF03704">
    <property type="entry name" value="BTAD"/>
    <property type="match status" value="1"/>
</dbReference>
<dbReference type="Gene3D" id="1.25.40.10">
    <property type="entry name" value="Tetratricopeptide repeat domain"/>
    <property type="match status" value="3"/>
</dbReference>
<dbReference type="Pfam" id="PF25873">
    <property type="entry name" value="WHD_MalT"/>
    <property type="match status" value="1"/>
</dbReference>
<name>B0FB23_9BACT</name>
<dbReference type="SUPFAM" id="SSF48452">
    <property type="entry name" value="TPR-like"/>
    <property type="match status" value="4"/>
</dbReference>
<dbReference type="InterPro" id="IPR036388">
    <property type="entry name" value="WH-like_DNA-bd_sf"/>
</dbReference>
<dbReference type="Gene3D" id="1.10.10.10">
    <property type="entry name" value="Winged helix-like DNA-binding domain superfamily/Winged helix DNA-binding domain"/>
    <property type="match status" value="1"/>
</dbReference>
<dbReference type="Gene3D" id="3.40.50.300">
    <property type="entry name" value="P-loop containing nucleotide triphosphate hydrolases"/>
    <property type="match status" value="1"/>
</dbReference>
<feature type="domain" description="Bacterial transcriptional activator" evidence="1">
    <location>
        <begin position="948"/>
        <end position="1091"/>
    </location>
</feature>
<dbReference type="InterPro" id="IPR051677">
    <property type="entry name" value="AfsR-DnrI-RedD_regulator"/>
</dbReference>
<dbReference type="EMBL" id="EU285670">
    <property type="protein sequence ID" value="ABY56076.1"/>
    <property type="molecule type" value="Genomic_DNA"/>
</dbReference>
<dbReference type="InterPro" id="IPR059106">
    <property type="entry name" value="WHD_MalT"/>
</dbReference>
<dbReference type="InterPro" id="IPR016032">
    <property type="entry name" value="Sig_transdc_resp-reg_C-effctor"/>
</dbReference>
<dbReference type="SUPFAM" id="SSF46894">
    <property type="entry name" value="C-terminal effector domain of the bipartite response regulators"/>
    <property type="match status" value="1"/>
</dbReference>
<dbReference type="InterPro" id="IPR027417">
    <property type="entry name" value="P-loop_NTPase"/>
</dbReference>
<dbReference type="PANTHER" id="PTHR35807:SF2">
    <property type="entry name" value="TRANSCRIPTIONAL ACTIVATOR DOMAIN"/>
    <property type="match status" value="1"/>
</dbReference>
<dbReference type="InterPro" id="IPR011990">
    <property type="entry name" value="TPR-like_helical_dom_sf"/>
</dbReference>
<organism evidence="2">
    <name type="scientific">uncultured bacterium pFosPlaG</name>
    <dbReference type="NCBI Taxonomy" id="491370"/>
    <lineage>
        <taxon>Bacteria</taxon>
        <taxon>environmental samples</taxon>
    </lineage>
</organism>
<dbReference type="SMART" id="SM01043">
    <property type="entry name" value="BTAD"/>
    <property type="match status" value="1"/>
</dbReference>
<protein>
    <submittedName>
        <fullName evidence="2">Transcriptional regulator</fullName>
    </submittedName>
</protein>
<dbReference type="SUPFAM" id="SSF52540">
    <property type="entry name" value="P-loop containing nucleoside triphosphate hydrolases"/>
    <property type="match status" value="1"/>
</dbReference>
<dbReference type="GO" id="GO:0006355">
    <property type="term" value="P:regulation of DNA-templated transcription"/>
    <property type="evidence" value="ECO:0007669"/>
    <property type="project" value="InterPro"/>
</dbReference>
<reference evidence="2" key="1">
    <citation type="submission" date="2007-11" db="EMBL/GenBank/DDBJ databases">
        <title>Biochemical properites of a novel hydrolytic enzyme retrieved from a metagenomic library of tidal flat sediments.</title>
        <authorList>
            <person name="Lee M.-H."/>
            <person name="Song J.K."/>
            <person name="Yoon J.-H."/>
        </authorList>
    </citation>
    <scope>NUCLEOTIDE SEQUENCE</scope>
</reference>
<proteinExistence type="predicted"/>
<dbReference type="PANTHER" id="PTHR35807">
    <property type="entry name" value="TRANSCRIPTIONAL REGULATOR REDD-RELATED"/>
    <property type="match status" value="1"/>
</dbReference>
<dbReference type="SMART" id="SM00028">
    <property type="entry name" value="TPR"/>
    <property type="match status" value="6"/>
</dbReference>